<comment type="caution">
    <text evidence="2">The sequence shown here is derived from an EMBL/GenBank/DDBJ whole genome shotgun (WGS) entry which is preliminary data.</text>
</comment>
<dbReference type="SUPFAM" id="SSF54637">
    <property type="entry name" value="Thioesterase/thiol ester dehydrase-isomerase"/>
    <property type="match status" value="1"/>
</dbReference>
<organism evidence="2 3">
    <name type="scientific">Linnemannia gamsii</name>
    <dbReference type="NCBI Taxonomy" id="64522"/>
    <lineage>
        <taxon>Eukaryota</taxon>
        <taxon>Fungi</taxon>
        <taxon>Fungi incertae sedis</taxon>
        <taxon>Mucoromycota</taxon>
        <taxon>Mortierellomycotina</taxon>
        <taxon>Mortierellomycetes</taxon>
        <taxon>Mortierellales</taxon>
        <taxon>Mortierellaceae</taxon>
        <taxon>Linnemannia</taxon>
    </lineage>
</organism>
<keyword evidence="3" id="KW-1185">Reference proteome</keyword>
<sequence>MSSVLPPITVYSSKPTPFRFIECTIESRHLEALFLIGNDSCGVFLRKLITRLPNHKHTPDVSRSTNLKIQYNSNTNDNGTTFTSPSLANPTAPVPFFSATSPINKKFAHPLRIQATAPWHRLGHHYYRTETQIVHLGKTSIRLQYRYFTVPRSQTKRDFNDRSQDAQYSQLAPEDEPERQFATSIATLAFVEWGQPNEHGHRSIKSAPCPYKDRALIVEQTAKFHRPEGLSKRETASSSGRRPDHAFKVDLPLRPSDIDQLGHVTNSRYALLLHDVLSHGLEKGYYANGSGPLRTPLSPLPVHSGKGVNSPSDAAVDIPIGSQYYKNADILEFYVGYENELKIEDTIVVWSWVERERVITDNELPLDVVVFEFCAVDEQGQERLISLCRTVIRERLENLAPEPVLDKVYAKI</sequence>
<dbReference type="Proteomes" id="UP001194696">
    <property type="component" value="Unassembled WGS sequence"/>
</dbReference>
<proteinExistence type="predicted"/>
<name>A0ABQ7JWR1_9FUNG</name>
<feature type="region of interest" description="Disordered" evidence="1">
    <location>
        <begin position="156"/>
        <end position="177"/>
    </location>
</feature>
<accession>A0ABQ7JWR1</accession>
<evidence type="ECO:0000256" key="1">
    <source>
        <dbReference type="SAM" id="MobiDB-lite"/>
    </source>
</evidence>
<dbReference type="InterPro" id="IPR029069">
    <property type="entry name" value="HotDog_dom_sf"/>
</dbReference>
<gene>
    <name evidence="2" type="ORF">BGZ96_010142</name>
</gene>
<dbReference type="Gene3D" id="3.10.129.10">
    <property type="entry name" value="Hotdog Thioesterase"/>
    <property type="match status" value="1"/>
</dbReference>
<reference evidence="2 3" key="1">
    <citation type="journal article" date="2020" name="Fungal Divers.">
        <title>Resolving the Mortierellaceae phylogeny through synthesis of multi-gene phylogenetics and phylogenomics.</title>
        <authorList>
            <person name="Vandepol N."/>
            <person name="Liber J."/>
            <person name="Desiro A."/>
            <person name="Na H."/>
            <person name="Kennedy M."/>
            <person name="Barry K."/>
            <person name="Grigoriev I.V."/>
            <person name="Miller A.N."/>
            <person name="O'Donnell K."/>
            <person name="Stajich J.E."/>
            <person name="Bonito G."/>
        </authorList>
    </citation>
    <scope>NUCLEOTIDE SEQUENCE [LARGE SCALE GENOMIC DNA]</scope>
    <source>
        <strain evidence="2 3">AD045</strain>
    </source>
</reference>
<dbReference type="EMBL" id="JAAAIM010000648">
    <property type="protein sequence ID" value="KAG0285636.1"/>
    <property type="molecule type" value="Genomic_DNA"/>
</dbReference>
<protein>
    <recommendedName>
        <fullName evidence="4">Thioesterase domain-containing protein</fullName>
    </recommendedName>
</protein>
<evidence type="ECO:0000313" key="2">
    <source>
        <dbReference type="EMBL" id="KAG0285636.1"/>
    </source>
</evidence>
<evidence type="ECO:0008006" key="4">
    <source>
        <dbReference type="Google" id="ProtNLM"/>
    </source>
</evidence>
<evidence type="ECO:0000313" key="3">
    <source>
        <dbReference type="Proteomes" id="UP001194696"/>
    </source>
</evidence>
<feature type="region of interest" description="Disordered" evidence="1">
    <location>
        <begin position="226"/>
        <end position="248"/>
    </location>
</feature>